<dbReference type="PANTHER" id="PTHR22946:SF8">
    <property type="entry name" value="ACETYL XYLAN ESTERASE DOMAIN-CONTAINING PROTEIN"/>
    <property type="match status" value="1"/>
</dbReference>
<dbReference type="AlphaFoldDB" id="A0A518B9N0"/>
<name>A0A518B9N0_9BACT</name>
<evidence type="ECO:0000313" key="2">
    <source>
        <dbReference type="EMBL" id="QDU63696.1"/>
    </source>
</evidence>
<dbReference type="KEGG" id="knv:Pan216_45770"/>
<dbReference type="PANTHER" id="PTHR22946">
    <property type="entry name" value="DIENELACTONE HYDROLASE DOMAIN-CONTAINING PROTEIN-RELATED"/>
    <property type="match status" value="1"/>
</dbReference>
<keyword evidence="3" id="KW-1185">Reference proteome</keyword>
<proteinExistence type="predicted"/>
<dbReference type="RefSeq" id="WP_145261357.1">
    <property type="nucleotide sequence ID" value="NZ_CP036279.1"/>
</dbReference>
<dbReference type="Proteomes" id="UP000317093">
    <property type="component" value="Chromosome"/>
</dbReference>
<dbReference type="InterPro" id="IPR029058">
    <property type="entry name" value="AB_hydrolase_fold"/>
</dbReference>
<gene>
    <name evidence="2" type="ORF">Pan216_45770</name>
</gene>
<accession>A0A518B9N0</accession>
<dbReference type="InterPro" id="IPR050261">
    <property type="entry name" value="FrsA_esterase"/>
</dbReference>
<protein>
    <submittedName>
        <fullName evidence="2">Uncharacterized protein</fullName>
    </submittedName>
</protein>
<dbReference type="SUPFAM" id="SSF53474">
    <property type="entry name" value="alpha/beta-Hydrolases"/>
    <property type="match status" value="2"/>
</dbReference>
<organism evidence="2 3">
    <name type="scientific">Kolteria novifilia</name>
    <dbReference type="NCBI Taxonomy" id="2527975"/>
    <lineage>
        <taxon>Bacteria</taxon>
        <taxon>Pseudomonadati</taxon>
        <taxon>Planctomycetota</taxon>
        <taxon>Planctomycetia</taxon>
        <taxon>Kolteriales</taxon>
        <taxon>Kolteriaceae</taxon>
        <taxon>Kolteria</taxon>
    </lineage>
</organism>
<dbReference type="EMBL" id="CP036279">
    <property type="protein sequence ID" value="QDU63696.1"/>
    <property type="molecule type" value="Genomic_DNA"/>
</dbReference>
<evidence type="ECO:0000256" key="1">
    <source>
        <dbReference type="SAM" id="SignalP"/>
    </source>
</evidence>
<evidence type="ECO:0000313" key="3">
    <source>
        <dbReference type="Proteomes" id="UP000317093"/>
    </source>
</evidence>
<keyword evidence="1" id="KW-0732">Signal</keyword>
<feature type="signal peptide" evidence="1">
    <location>
        <begin position="1"/>
        <end position="21"/>
    </location>
</feature>
<feature type="chain" id="PRO_5021731329" evidence="1">
    <location>
        <begin position="22"/>
        <end position="668"/>
    </location>
</feature>
<sequence length="668" mass="73158" precursor="true">MHHRYLLAATCLLICPLVASAAKPEQAGAVSPSEIVNHRLLEKSQALLAKRREAYEQRTKVDDIRHHQQRLKQYFTEAIGGFPERTPLNPQITGTVQREGYRAEKIIFESRPRHFVSGTLFLPQDKKFPPPYPAVLVVCGHSENGKAYDGYQASCALLALNGIAAFIIDPICQGERKQLLKPSGTPAIRSSTTGHTQVGIGAILLGWNTAQYEIWDGMRGIDYLQSRPDIDGKRVGCFGNSGGGTQTSYLMALDERIVAAAPSCYITSFERLLPTAGPQDAEQNIFGQLAAGMNHADYIIMRAPRPTLICTATKDFFDIGGSWDAFREAKRVYMRFGFGERVDLAENDDTHGFKKPLREAAARWMLRWLADRDVAVTEPKIDLLSDEEMWSTPQGQVMLLPGARSAFDLNLEEAQRLERVRAEKWSDQTAAQSRERVRKTLGIPEQKEIAAASASEPGQQTDVVLTTTSEVPLTGKWLKPEGAPTGTTLYLHAAGADKAVDDDADLKALVDAGQSVLAIDVSGIGTTQPKGRRWYNESFGVNAGNAVLAYLCGTSMVAQRTEEILAIAKLMAEVDGKPSAPISLVATDELCVPALHAAVLAPELIDEVKLIRPLISWTEVIRGKLTQNQVVNAVHGVLREYDLPDLVTFLGDRVTIIDPVDGQGKPVD</sequence>
<dbReference type="Gene3D" id="3.40.50.1820">
    <property type="entry name" value="alpha/beta hydrolase"/>
    <property type="match status" value="2"/>
</dbReference>
<reference evidence="2 3" key="1">
    <citation type="submission" date="2019-02" db="EMBL/GenBank/DDBJ databases">
        <title>Deep-cultivation of Planctomycetes and their phenomic and genomic characterization uncovers novel biology.</title>
        <authorList>
            <person name="Wiegand S."/>
            <person name="Jogler M."/>
            <person name="Boedeker C."/>
            <person name="Pinto D."/>
            <person name="Vollmers J."/>
            <person name="Rivas-Marin E."/>
            <person name="Kohn T."/>
            <person name="Peeters S.H."/>
            <person name="Heuer A."/>
            <person name="Rast P."/>
            <person name="Oberbeckmann S."/>
            <person name="Bunk B."/>
            <person name="Jeske O."/>
            <person name="Meyerdierks A."/>
            <person name="Storesund J.E."/>
            <person name="Kallscheuer N."/>
            <person name="Luecker S."/>
            <person name="Lage O.M."/>
            <person name="Pohl T."/>
            <person name="Merkel B.J."/>
            <person name="Hornburger P."/>
            <person name="Mueller R.-W."/>
            <person name="Bruemmer F."/>
            <person name="Labrenz M."/>
            <person name="Spormann A.M."/>
            <person name="Op den Camp H."/>
            <person name="Overmann J."/>
            <person name="Amann R."/>
            <person name="Jetten M.S.M."/>
            <person name="Mascher T."/>
            <person name="Medema M.H."/>
            <person name="Devos D.P."/>
            <person name="Kaster A.-K."/>
            <person name="Ovreas L."/>
            <person name="Rohde M."/>
            <person name="Galperin M.Y."/>
            <person name="Jogler C."/>
        </authorList>
    </citation>
    <scope>NUCLEOTIDE SEQUENCE [LARGE SCALE GENOMIC DNA]</scope>
    <source>
        <strain evidence="2 3">Pan216</strain>
    </source>
</reference>
<dbReference type="OrthoDB" id="244125at2"/>